<dbReference type="Gene3D" id="3.50.50.60">
    <property type="entry name" value="FAD/NAD(P)-binding domain"/>
    <property type="match status" value="1"/>
</dbReference>
<keyword evidence="8" id="KW-1185">Reference proteome</keyword>
<evidence type="ECO:0000313" key="9">
    <source>
        <dbReference type="Proteomes" id="UP000472755"/>
    </source>
</evidence>
<dbReference type="Proteomes" id="UP000472755">
    <property type="component" value="Unassembled WGS sequence"/>
</dbReference>
<keyword evidence="2" id="KW-0285">Flavoprotein</keyword>
<dbReference type="InterPro" id="IPR057661">
    <property type="entry name" value="RsdA/BaiN/AoA(So)_Rossmann"/>
</dbReference>
<comment type="caution">
    <text evidence="6">The sequence shown here is derived from an EMBL/GenBank/DDBJ whole genome shotgun (WGS) entry which is preliminary data.</text>
</comment>
<feature type="domain" description="RsdA/BaiN/AoA(So)-like insert" evidence="5">
    <location>
        <begin position="190"/>
        <end position="350"/>
    </location>
</feature>
<dbReference type="PRINTS" id="PR00411">
    <property type="entry name" value="PNDRDTASEI"/>
</dbReference>
<dbReference type="Pfam" id="PF22780">
    <property type="entry name" value="HI0933_like_1st"/>
    <property type="match status" value="1"/>
</dbReference>
<dbReference type="GeneID" id="42856126"/>
<evidence type="ECO:0000256" key="1">
    <source>
        <dbReference type="ARBA" id="ARBA00001974"/>
    </source>
</evidence>
<dbReference type="AlphaFoldDB" id="A0A0D8J1E4"/>
<dbReference type="PANTHER" id="PTHR42887">
    <property type="entry name" value="OS12G0638800 PROTEIN"/>
    <property type="match status" value="1"/>
</dbReference>
<feature type="domain" description="RsdA/BaiN/AoA(So)-like Rossmann fold-like" evidence="4">
    <location>
        <begin position="3"/>
        <end position="403"/>
    </location>
</feature>
<dbReference type="Pfam" id="PF03486">
    <property type="entry name" value="HI0933_like"/>
    <property type="match status" value="1"/>
</dbReference>
<dbReference type="SUPFAM" id="SSF51905">
    <property type="entry name" value="FAD/NAD(P)-binding domain"/>
    <property type="match status" value="1"/>
</dbReference>
<evidence type="ECO:0000256" key="3">
    <source>
        <dbReference type="ARBA" id="ARBA00022827"/>
    </source>
</evidence>
<comment type="cofactor">
    <cofactor evidence="1">
        <name>FAD</name>
        <dbReference type="ChEBI" id="CHEBI:57692"/>
    </cofactor>
</comment>
<dbReference type="Gene3D" id="2.40.30.10">
    <property type="entry name" value="Translation factors"/>
    <property type="match status" value="1"/>
</dbReference>
<evidence type="ECO:0000313" key="8">
    <source>
        <dbReference type="Proteomes" id="UP000032483"/>
    </source>
</evidence>
<reference evidence="6" key="1">
    <citation type="submission" date="2015-02" db="EMBL/GenBank/DDBJ databases">
        <title>A novel member of the family Ruminococcaceae isolated from human feces.</title>
        <authorList>
            <person name="Shkoporov A.N."/>
            <person name="Chaplin A.V."/>
            <person name="Motuzova O.V."/>
            <person name="Kafarskaia L.I."/>
            <person name="Khokhlova E.V."/>
            <person name="Efimov B.A."/>
        </authorList>
    </citation>
    <scope>NUCLEOTIDE SEQUENCE [LARGE SCALE GENOMIC DNA]</scope>
    <source>
        <strain evidence="6">585-1</strain>
    </source>
</reference>
<dbReference type="InterPro" id="IPR055178">
    <property type="entry name" value="RsdA/BaiN/AoA(So)-like_dom"/>
</dbReference>
<proteinExistence type="predicted"/>
<keyword evidence="3" id="KW-0274">FAD</keyword>
<sequence length="405" mass="43806">MEDCIIIGAGAAGLFAAGAAVHAGKRVTVLEHMDAPGKKLLITGKGRCNVTNNCGPDEFLKNVRRNPRFLYSALNACPPAFVMELLEKGLGVPLKTERGRRVFPQSDRAQDVLDALLRWAKGARLRYEGARELMLENGRCTGVRLQSGEALRAGAVLVATGGVSYPVTGSTGDGYRFARQAGHTVVPPEPSLVSLVERGGVCRRMMGLSLKNVALTLYEGKKALFCEQGEMLFTHFGMSGPLVLSASAHIRDMKKYGYRVCIDLKPALPPEKLYKRVSEDFALLANREAANCLVKLLPASMQPVMLDVWGMDPQRKVNQITREERRRLVELLKAFPVELAGKGDLAHAVVTSGGVSVKEVDPKTMQSKLCPGLYFAGEVLDVDAYTGGYNLGIAFATAYAAASHL</sequence>
<dbReference type="NCBIfam" id="TIGR00275">
    <property type="entry name" value="aminoacetone oxidase family FAD-binding enzyme"/>
    <property type="match status" value="1"/>
</dbReference>
<dbReference type="EMBL" id="WMZU01000023">
    <property type="protein sequence ID" value="MTS28252.1"/>
    <property type="molecule type" value="Genomic_DNA"/>
</dbReference>
<dbReference type="InterPro" id="IPR023166">
    <property type="entry name" value="BaiN-like_dom_sf"/>
</dbReference>
<gene>
    <name evidence="7" type="ORF">GMD59_13290</name>
    <name evidence="6" type="ORF">TQ39_05745</name>
</gene>
<dbReference type="PATRIC" id="fig|1550024.3.peg.1295"/>
<dbReference type="Proteomes" id="UP000032483">
    <property type="component" value="Unassembled WGS sequence"/>
</dbReference>
<accession>A0A0D8J1E4</accession>
<dbReference type="EMBL" id="JXXK01000005">
    <property type="protein sequence ID" value="KJF40707.1"/>
    <property type="molecule type" value="Genomic_DNA"/>
</dbReference>
<name>A0A0D8J1E4_9FIRM</name>
<dbReference type="PANTHER" id="PTHR42887:SF2">
    <property type="entry name" value="OS12G0638800 PROTEIN"/>
    <property type="match status" value="1"/>
</dbReference>
<dbReference type="RefSeq" id="WP_050004843.1">
    <property type="nucleotide sequence ID" value="NZ_CAOJUJ010000010.1"/>
</dbReference>
<evidence type="ECO:0000313" key="7">
    <source>
        <dbReference type="EMBL" id="MTS28252.1"/>
    </source>
</evidence>
<evidence type="ECO:0000259" key="5">
    <source>
        <dbReference type="Pfam" id="PF22780"/>
    </source>
</evidence>
<dbReference type="Gene3D" id="1.10.8.260">
    <property type="entry name" value="HI0933 insert domain-like"/>
    <property type="match status" value="1"/>
</dbReference>
<organism evidence="6 8">
    <name type="scientific">Ruthenibacterium lactatiformans</name>
    <dbReference type="NCBI Taxonomy" id="1550024"/>
    <lineage>
        <taxon>Bacteria</taxon>
        <taxon>Bacillati</taxon>
        <taxon>Bacillota</taxon>
        <taxon>Clostridia</taxon>
        <taxon>Eubacteriales</taxon>
        <taxon>Oscillospiraceae</taxon>
        <taxon>Ruthenibacterium</taxon>
    </lineage>
</organism>
<reference evidence="7 9" key="2">
    <citation type="journal article" date="2019" name="Nat. Med.">
        <title>A library of human gut bacterial isolates paired with longitudinal multiomics data enables mechanistic microbiome research.</title>
        <authorList>
            <person name="Poyet M."/>
            <person name="Groussin M."/>
            <person name="Gibbons S.M."/>
            <person name="Avila-Pacheco J."/>
            <person name="Jiang X."/>
            <person name="Kearney S.M."/>
            <person name="Perrotta A.R."/>
            <person name="Berdy B."/>
            <person name="Zhao S."/>
            <person name="Lieberman T.D."/>
            <person name="Swanson P.K."/>
            <person name="Smith M."/>
            <person name="Roesemann S."/>
            <person name="Alexander J.E."/>
            <person name="Rich S.A."/>
            <person name="Livny J."/>
            <person name="Vlamakis H."/>
            <person name="Clish C."/>
            <person name="Bullock K."/>
            <person name="Deik A."/>
            <person name="Scott J."/>
            <person name="Pierce K.A."/>
            <person name="Xavier R.J."/>
            <person name="Alm E.J."/>
        </authorList>
    </citation>
    <scope>NUCLEOTIDE SEQUENCE [LARGE SCALE GENOMIC DNA]</scope>
    <source>
        <strain evidence="7 9">BIOML-A4</strain>
    </source>
</reference>
<protein>
    <submittedName>
        <fullName evidence="7">Aminoacetone oxidase family FAD-binding enzyme</fullName>
    </submittedName>
    <submittedName>
        <fullName evidence="6">FAD-dependent oxidoreductase</fullName>
    </submittedName>
</protein>
<dbReference type="SUPFAM" id="SSF160996">
    <property type="entry name" value="HI0933 insert domain-like"/>
    <property type="match status" value="1"/>
</dbReference>
<evidence type="ECO:0000313" key="6">
    <source>
        <dbReference type="EMBL" id="KJF40707.1"/>
    </source>
</evidence>
<dbReference type="InterPro" id="IPR004792">
    <property type="entry name" value="BaiN-like"/>
</dbReference>
<evidence type="ECO:0000259" key="4">
    <source>
        <dbReference type="Pfam" id="PF03486"/>
    </source>
</evidence>
<evidence type="ECO:0000256" key="2">
    <source>
        <dbReference type="ARBA" id="ARBA00022630"/>
    </source>
</evidence>
<dbReference type="InterPro" id="IPR036188">
    <property type="entry name" value="FAD/NAD-bd_sf"/>
</dbReference>